<feature type="region of interest" description="Disordered" evidence="1">
    <location>
        <begin position="1"/>
        <end position="38"/>
    </location>
</feature>
<dbReference type="PANTHER" id="PTHR34194">
    <property type="entry name" value="F14J8.16 PROTEIN"/>
    <property type="match status" value="1"/>
</dbReference>
<comment type="caution">
    <text evidence="2">The sequence shown here is derived from an EMBL/GenBank/DDBJ whole genome shotgun (WGS) entry which is preliminary data.</text>
</comment>
<keyword evidence="3" id="KW-1185">Reference proteome</keyword>
<name>A0AA41SAN0_PAPNU</name>
<accession>A0AA41SAN0</accession>
<proteinExistence type="predicted"/>
<dbReference type="PANTHER" id="PTHR34194:SF2">
    <property type="entry name" value="F14J8.16 PROTEIN"/>
    <property type="match status" value="1"/>
</dbReference>
<organism evidence="2 3">
    <name type="scientific">Papaver nudicaule</name>
    <name type="common">Iceland poppy</name>
    <dbReference type="NCBI Taxonomy" id="74823"/>
    <lineage>
        <taxon>Eukaryota</taxon>
        <taxon>Viridiplantae</taxon>
        <taxon>Streptophyta</taxon>
        <taxon>Embryophyta</taxon>
        <taxon>Tracheophyta</taxon>
        <taxon>Spermatophyta</taxon>
        <taxon>Magnoliopsida</taxon>
        <taxon>Ranunculales</taxon>
        <taxon>Papaveraceae</taxon>
        <taxon>Papaveroideae</taxon>
        <taxon>Papaver</taxon>
    </lineage>
</organism>
<dbReference type="EMBL" id="JAJJMA010114078">
    <property type="protein sequence ID" value="MCL7031616.1"/>
    <property type="molecule type" value="Genomic_DNA"/>
</dbReference>
<gene>
    <name evidence="2" type="ORF">MKW94_008580</name>
</gene>
<sequence length="329" mass="36475">MDGNGIGAGTELNPDDNNEENAEESEDIQVDVNMDGDSGVEIDLGDEVDPEYKILCQKLNEDGKSSIPKMVSEKGEFVSVKSEEPSLPPSCSKGKSIPVNGFHPLLDECKLKLIPIADESYCKFLGTIGVVGGSLIFITANVVPPVGEHGKLTPSVPEKFPKDCLPCSDGLQLEENNKDSTSDLGNSVKDGLRYCEDPAEKPRQKSCDSQTDEDGLGTDCSRSEYKMKLQKCINMPYDAKEFADKWELASRRNELERVSDHATEKRSRSYLDLHPALAEMVDRAIARRDGCKALLLLRCLFFYNENVAHEGAFMPWKDPSYERMLLDPE</sequence>
<protein>
    <submittedName>
        <fullName evidence="2">Uncharacterized protein</fullName>
    </submittedName>
</protein>
<dbReference type="Proteomes" id="UP001177140">
    <property type="component" value="Unassembled WGS sequence"/>
</dbReference>
<reference evidence="2" key="1">
    <citation type="submission" date="2022-03" db="EMBL/GenBank/DDBJ databases">
        <title>A functionally conserved STORR gene fusion in Papaver species that diverged 16.8 million years ago.</title>
        <authorList>
            <person name="Catania T."/>
        </authorList>
    </citation>
    <scope>NUCLEOTIDE SEQUENCE</scope>
    <source>
        <strain evidence="2">S-191538</strain>
    </source>
</reference>
<evidence type="ECO:0000256" key="1">
    <source>
        <dbReference type="SAM" id="MobiDB-lite"/>
    </source>
</evidence>
<feature type="compositionally biased region" description="Acidic residues" evidence="1">
    <location>
        <begin position="13"/>
        <end position="29"/>
    </location>
</feature>
<evidence type="ECO:0000313" key="3">
    <source>
        <dbReference type="Proteomes" id="UP001177140"/>
    </source>
</evidence>
<evidence type="ECO:0000313" key="2">
    <source>
        <dbReference type="EMBL" id="MCL7031616.1"/>
    </source>
</evidence>
<dbReference type="AlphaFoldDB" id="A0AA41SAN0"/>